<dbReference type="Pfam" id="PF05938">
    <property type="entry name" value="Self-incomp_S1"/>
    <property type="match status" value="1"/>
</dbReference>
<sequence>MDINIISKTLFIGFLLSFNLVESTKTLGFTKGYEVHINNLPGSNPLLLVHCASKNDEIINGTIPWKTEIHWSFHMNFGYTMMYFYHFWWGSKNKAFEVFNSMHHGNICRWTVQQHGFYLFSNFNPVGPQKRKDW</sequence>
<feature type="chain" id="PRO_5025092702" description="S-protein homolog" evidence="6">
    <location>
        <begin position="24"/>
        <end position="134"/>
    </location>
</feature>
<organism evidence="7 8">
    <name type="scientific">Handroanthus impetiginosus</name>
    <dbReference type="NCBI Taxonomy" id="429701"/>
    <lineage>
        <taxon>Eukaryota</taxon>
        <taxon>Viridiplantae</taxon>
        <taxon>Streptophyta</taxon>
        <taxon>Embryophyta</taxon>
        <taxon>Tracheophyta</taxon>
        <taxon>Spermatophyta</taxon>
        <taxon>Magnoliopsida</taxon>
        <taxon>eudicotyledons</taxon>
        <taxon>Gunneridae</taxon>
        <taxon>Pentapetalae</taxon>
        <taxon>asterids</taxon>
        <taxon>lamiids</taxon>
        <taxon>Lamiales</taxon>
        <taxon>Bignoniaceae</taxon>
        <taxon>Crescentiina</taxon>
        <taxon>Tabebuia alliance</taxon>
        <taxon>Handroanthus</taxon>
    </lineage>
</organism>
<comment type="caution">
    <text evidence="7">The sequence shown here is derived from an EMBL/GenBank/DDBJ whole genome shotgun (WGS) entry which is preliminary data.</text>
</comment>
<protein>
    <recommendedName>
        <fullName evidence="6">S-protein homolog</fullName>
    </recommendedName>
</protein>
<dbReference type="EMBL" id="NKXS01001564">
    <property type="protein sequence ID" value="PIN17968.1"/>
    <property type="molecule type" value="Genomic_DNA"/>
</dbReference>
<dbReference type="OrthoDB" id="1848419at2759"/>
<feature type="signal peptide" evidence="6">
    <location>
        <begin position="1"/>
        <end position="23"/>
    </location>
</feature>
<dbReference type="GO" id="GO:0005576">
    <property type="term" value="C:extracellular region"/>
    <property type="evidence" value="ECO:0007669"/>
    <property type="project" value="UniProtKB-SubCell"/>
</dbReference>
<keyword evidence="5 6" id="KW-0732">Signal</keyword>
<keyword evidence="3 6" id="KW-0713">Self-incompatibility</keyword>
<evidence type="ECO:0000256" key="6">
    <source>
        <dbReference type="RuleBase" id="RU367044"/>
    </source>
</evidence>
<evidence type="ECO:0000256" key="1">
    <source>
        <dbReference type="ARBA" id="ARBA00004613"/>
    </source>
</evidence>
<name>A0A2G9HKA8_9LAMI</name>
<dbReference type="GO" id="GO:0060320">
    <property type="term" value="P:rejection of self pollen"/>
    <property type="evidence" value="ECO:0007669"/>
    <property type="project" value="UniProtKB-KW"/>
</dbReference>
<reference evidence="8" key="1">
    <citation type="journal article" date="2018" name="Gigascience">
        <title>Genome assembly of the Pink Ipe (Handroanthus impetiginosus, Bignoniaceae), a highly valued, ecologically keystone Neotropical timber forest tree.</title>
        <authorList>
            <person name="Silva-Junior O.B."/>
            <person name="Grattapaglia D."/>
            <person name="Novaes E."/>
            <person name="Collevatti R.G."/>
        </authorList>
    </citation>
    <scope>NUCLEOTIDE SEQUENCE [LARGE SCALE GENOMIC DNA]</scope>
    <source>
        <strain evidence="8">cv. UFG-1</strain>
    </source>
</reference>
<keyword evidence="4 6" id="KW-0964">Secreted</keyword>
<comment type="subcellular location">
    <subcellularLocation>
        <location evidence="1 6">Secreted</location>
    </subcellularLocation>
</comment>
<evidence type="ECO:0000256" key="4">
    <source>
        <dbReference type="ARBA" id="ARBA00022525"/>
    </source>
</evidence>
<evidence type="ECO:0000313" key="7">
    <source>
        <dbReference type="EMBL" id="PIN17968.1"/>
    </source>
</evidence>
<comment type="similarity">
    <text evidence="2 6">Belongs to the plant self-incompatibility (S1) protein family.</text>
</comment>
<dbReference type="AlphaFoldDB" id="A0A2G9HKA8"/>
<evidence type="ECO:0000256" key="3">
    <source>
        <dbReference type="ARBA" id="ARBA00022471"/>
    </source>
</evidence>
<evidence type="ECO:0000313" key="8">
    <source>
        <dbReference type="Proteomes" id="UP000231279"/>
    </source>
</evidence>
<accession>A0A2G9HKA8</accession>
<dbReference type="PANTHER" id="PTHR31232:SF172">
    <property type="entry name" value="S-PROTEIN HOMOLOG"/>
    <property type="match status" value="1"/>
</dbReference>
<evidence type="ECO:0000256" key="5">
    <source>
        <dbReference type="ARBA" id="ARBA00022729"/>
    </source>
</evidence>
<keyword evidence="8" id="KW-1185">Reference proteome</keyword>
<evidence type="ECO:0000256" key="2">
    <source>
        <dbReference type="ARBA" id="ARBA00005581"/>
    </source>
</evidence>
<dbReference type="InterPro" id="IPR010264">
    <property type="entry name" value="Self-incomp_S1"/>
</dbReference>
<dbReference type="Proteomes" id="UP000231279">
    <property type="component" value="Unassembled WGS sequence"/>
</dbReference>
<gene>
    <name evidence="7" type="ORF">CDL12_09366</name>
</gene>
<dbReference type="PANTHER" id="PTHR31232">
    <property type="match status" value="1"/>
</dbReference>
<proteinExistence type="inferred from homology"/>